<dbReference type="AlphaFoldDB" id="A0A371FXK6"/>
<gene>
    <name evidence="1" type="ORF">CR513_36105</name>
</gene>
<protein>
    <submittedName>
        <fullName evidence="1">Uncharacterized protein</fullName>
    </submittedName>
</protein>
<comment type="caution">
    <text evidence="1">The sequence shown here is derived from an EMBL/GenBank/DDBJ whole genome shotgun (WGS) entry which is preliminary data.</text>
</comment>
<dbReference type="EMBL" id="QJKJ01007479">
    <property type="protein sequence ID" value="RDX83032.1"/>
    <property type="molecule type" value="Genomic_DNA"/>
</dbReference>
<sequence length="67" mass="7484">MRILLAYITIKLENEAKIAQNFAPQKYAPCVRFIKSAVRLAFKGLSLSGLGVTAQSMWVSSKLIFNH</sequence>
<evidence type="ECO:0000313" key="2">
    <source>
        <dbReference type="Proteomes" id="UP000257109"/>
    </source>
</evidence>
<dbReference type="Proteomes" id="UP000257109">
    <property type="component" value="Unassembled WGS sequence"/>
</dbReference>
<evidence type="ECO:0000313" key="1">
    <source>
        <dbReference type="EMBL" id="RDX83032.1"/>
    </source>
</evidence>
<dbReference type="STRING" id="157652.A0A371FXK6"/>
<reference evidence="1" key="1">
    <citation type="submission" date="2018-05" db="EMBL/GenBank/DDBJ databases">
        <title>Draft genome of Mucuna pruriens seed.</title>
        <authorList>
            <person name="Nnadi N.E."/>
            <person name="Vos R."/>
            <person name="Hasami M.H."/>
            <person name="Devisetty U.K."/>
            <person name="Aguiy J.C."/>
        </authorList>
    </citation>
    <scope>NUCLEOTIDE SEQUENCE [LARGE SCALE GENOMIC DNA]</scope>
    <source>
        <strain evidence="1">JCA_2017</strain>
    </source>
</reference>
<feature type="non-terminal residue" evidence="1">
    <location>
        <position position="1"/>
    </location>
</feature>
<name>A0A371FXK6_MUCPR</name>
<proteinExistence type="predicted"/>
<accession>A0A371FXK6</accession>
<keyword evidence="2" id="KW-1185">Reference proteome</keyword>
<organism evidence="1 2">
    <name type="scientific">Mucuna pruriens</name>
    <name type="common">Velvet bean</name>
    <name type="synonym">Dolichos pruriens</name>
    <dbReference type="NCBI Taxonomy" id="157652"/>
    <lineage>
        <taxon>Eukaryota</taxon>
        <taxon>Viridiplantae</taxon>
        <taxon>Streptophyta</taxon>
        <taxon>Embryophyta</taxon>
        <taxon>Tracheophyta</taxon>
        <taxon>Spermatophyta</taxon>
        <taxon>Magnoliopsida</taxon>
        <taxon>eudicotyledons</taxon>
        <taxon>Gunneridae</taxon>
        <taxon>Pentapetalae</taxon>
        <taxon>rosids</taxon>
        <taxon>fabids</taxon>
        <taxon>Fabales</taxon>
        <taxon>Fabaceae</taxon>
        <taxon>Papilionoideae</taxon>
        <taxon>50 kb inversion clade</taxon>
        <taxon>NPAAA clade</taxon>
        <taxon>indigoferoid/millettioid clade</taxon>
        <taxon>Phaseoleae</taxon>
        <taxon>Mucuna</taxon>
    </lineage>
</organism>